<dbReference type="Pfam" id="PF05340">
    <property type="entry name" value="DUF740"/>
    <property type="match status" value="1"/>
</dbReference>
<dbReference type="EMBL" id="CP097508">
    <property type="protein sequence ID" value="URE10044.1"/>
    <property type="molecule type" value="Genomic_DNA"/>
</dbReference>
<dbReference type="AlphaFoldDB" id="A0A9E7GDL2"/>
<feature type="region of interest" description="Disordered" evidence="1">
    <location>
        <begin position="550"/>
        <end position="583"/>
    </location>
</feature>
<dbReference type="OrthoDB" id="758624at2759"/>
<gene>
    <name evidence="2" type="ORF">MUK42_05421</name>
</gene>
<dbReference type="Proteomes" id="UP001055439">
    <property type="component" value="Chromosome 6"/>
</dbReference>
<feature type="region of interest" description="Disordered" evidence="1">
    <location>
        <begin position="294"/>
        <end position="339"/>
    </location>
</feature>
<reference evidence="2" key="1">
    <citation type="submission" date="2022-05" db="EMBL/GenBank/DDBJ databases">
        <title>The Musa troglodytarum L. genome provides insights into the mechanism of non-climacteric behaviour and enrichment of carotenoids.</title>
        <authorList>
            <person name="Wang J."/>
        </authorList>
    </citation>
    <scope>NUCLEOTIDE SEQUENCE</scope>
    <source>
        <tissue evidence="2">Leaf</tissue>
    </source>
</reference>
<feature type="compositionally biased region" description="Basic and acidic residues" evidence="1">
    <location>
        <begin position="326"/>
        <end position="337"/>
    </location>
</feature>
<evidence type="ECO:0000313" key="2">
    <source>
        <dbReference type="EMBL" id="URE10044.1"/>
    </source>
</evidence>
<protein>
    <submittedName>
        <fullName evidence="2">UPF0503 protein</fullName>
    </submittedName>
</protein>
<dbReference type="PANTHER" id="PTHR31659:SF9">
    <property type="entry name" value="PROTEIN: UPF0503-LIKE PROTEIN, PUTATIVE (DUF740)-RELATED"/>
    <property type="match status" value="1"/>
</dbReference>
<feature type="region of interest" description="Disordered" evidence="1">
    <location>
        <begin position="19"/>
        <end position="47"/>
    </location>
</feature>
<proteinExistence type="predicted"/>
<dbReference type="InterPro" id="IPR008004">
    <property type="entry name" value="OCTOPUS-like"/>
</dbReference>
<organism evidence="2 3">
    <name type="scientific">Musa troglodytarum</name>
    <name type="common">fe'i banana</name>
    <dbReference type="NCBI Taxonomy" id="320322"/>
    <lineage>
        <taxon>Eukaryota</taxon>
        <taxon>Viridiplantae</taxon>
        <taxon>Streptophyta</taxon>
        <taxon>Embryophyta</taxon>
        <taxon>Tracheophyta</taxon>
        <taxon>Spermatophyta</taxon>
        <taxon>Magnoliopsida</taxon>
        <taxon>Liliopsida</taxon>
        <taxon>Zingiberales</taxon>
        <taxon>Musaceae</taxon>
        <taxon>Musa</taxon>
    </lineage>
</organism>
<accession>A0A9E7GDL2</accession>
<keyword evidence="3" id="KW-1185">Reference proteome</keyword>
<feature type="region of interest" description="Disordered" evidence="1">
    <location>
        <begin position="226"/>
        <end position="265"/>
    </location>
</feature>
<feature type="compositionally biased region" description="Low complexity" evidence="1">
    <location>
        <begin position="28"/>
        <end position="40"/>
    </location>
</feature>
<evidence type="ECO:0000313" key="3">
    <source>
        <dbReference type="Proteomes" id="UP001055439"/>
    </source>
</evidence>
<evidence type="ECO:0000256" key="1">
    <source>
        <dbReference type="SAM" id="MobiDB-lite"/>
    </source>
</evidence>
<feature type="compositionally biased region" description="Gly residues" evidence="1">
    <location>
        <begin position="114"/>
        <end position="123"/>
    </location>
</feature>
<feature type="region of interest" description="Disordered" evidence="1">
    <location>
        <begin position="185"/>
        <end position="213"/>
    </location>
</feature>
<feature type="compositionally biased region" description="Basic and acidic residues" evidence="1">
    <location>
        <begin position="229"/>
        <end position="254"/>
    </location>
</feature>
<feature type="region of interest" description="Disordered" evidence="1">
    <location>
        <begin position="407"/>
        <end position="458"/>
    </location>
</feature>
<feature type="compositionally biased region" description="Basic and acidic residues" evidence="1">
    <location>
        <begin position="568"/>
        <end position="577"/>
    </location>
</feature>
<dbReference type="PANTHER" id="PTHR31659">
    <property type="entry name" value="PROTEIN: UPF0503-LIKE PROTEIN, PUTATIVE (DUF740)-RELATED"/>
    <property type="match status" value="1"/>
</dbReference>
<sequence>MASFIAGDWTSRDASMMVDMESHHHQQQRQLHPPLQPQRRAPSSTCDLHPGETVTGFCASCLRERLAGLETPAAASGRKSTSALRSVFCKVTAGAASSAGPSFLRRSKSFSFGRGGGGGGGDGFSAQRPPASAFEPQRRSCDVRGRSTLWSLFHEDDRHRGPQSASTSAVAAASAGVANDVVCRNQGHSGPSVAPPVPETREEEVDDGGDEIRPVDPVVLVVGSSGEITEERQEGAEEKKAELKPMKDHIDRDSQQQAKKPPSKDLKEIASSFWLAASVFSKKLQKWGRRQKLKKQGGEAAMQAEKPAKTSRRFRDTQSEVAVDASGRRSCDTDPRFSLDAGRMSFDDPRFSWDEPRASWDGYLFGGRSVLPRLPPMLSVVEDAPAPAVQRSDYLIPVEEDAAIPGGSAQTRDYYLDSSSRRRRSLDRSSSVREQPVEISEPKPVSNGKVSPANDWSSNSLRDDYSGSFESAFRDPHRGAAAKKSRRWSKAWNIWGFIQRRNSGRGETNMVERSLSETWPELGSKSFSSKILRSNSSVSFRSSFSGSAGFGGMKNSSTKPNGNHKKRRDEFGLERNRSARYSPNHVDNGMLRFYLTPMRNSRRTGVILFRAENVAVTLGLFSFLLGSWTLTAKHETIPASASKQTGHSVKHSLEKKDDCSNSTLEIICVVLTHKFPGLVNNSLVLAVSTCLEQFALFMSNNRLASGTKLMEIITSDPAVAASATPNPTTVAALSTLGKPVTTDRKPGRTTFTRIQSQPRPIVSSIGRGEVDQIDQINGNSAAKPSTNEVIMAGIIVAVNPCVITHKSNRIVYDTYRRMIATHSKKEWAGRKV</sequence>
<name>A0A9E7GDL2_9LILI</name>
<feature type="region of interest" description="Disordered" evidence="1">
    <location>
        <begin position="114"/>
        <end position="140"/>
    </location>
</feature>